<dbReference type="CDD" id="cd00637">
    <property type="entry name" value="7tm_classA_rhodopsin-like"/>
    <property type="match status" value="1"/>
</dbReference>
<dbReference type="SUPFAM" id="SSF81321">
    <property type="entry name" value="Family A G protein-coupled receptor-like"/>
    <property type="match status" value="1"/>
</dbReference>
<comment type="similarity">
    <text evidence="8">Belongs to the G-protein coupled receptor 1 family.</text>
</comment>
<feature type="transmembrane region" description="Helical" evidence="9">
    <location>
        <begin position="281"/>
        <end position="308"/>
    </location>
</feature>
<reference evidence="11" key="1">
    <citation type="submission" date="2023-01" db="EMBL/GenBank/DDBJ databases">
        <title>Genome assembly of the deep-sea coral Lophelia pertusa.</title>
        <authorList>
            <person name="Herrera S."/>
            <person name="Cordes E."/>
        </authorList>
    </citation>
    <scope>NUCLEOTIDE SEQUENCE</scope>
    <source>
        <strain evidence="11">USNM1676648</strain>
        <tissue evidence="11">Polyp</tissue>
    </source>
</reference>
<keyword evidence="3 9" id="KW-1133">Transmembrane helix</keyword>
<dbReference type="EMBL" id="MU825396">
    <property type="protein sequence ID" value="KAJ7394898.1"/>
    <property type="molecule type" value="Genomic_DNA"/>
</dbReference>
<feature type="transmembrane region" description="Helical" evidence="9">
    <location>
        <begin position="27"/>
        <end position="49"/>
    </location>
</feature>
<accession>A0A9X0A802</accession>
<proteinExistence type="inferred from homology"/>
<comment type="caution">
    <text evidence="11">The sequence shown here is derived from an EMBL/GenBank/DDBJ whole genome shotgun (WGS) entry which is preliminary data.</text>
</comment>
<comment type="subcellular location">
    <subcellularLocation>
        <location evidence="1">Membrane</location>
        <topology evidence="1">Multi-pass membrane protein</topology>
    </subcellularLocation>
</comment>
<dbReference type="PROSITE" id="PS50262">
    <property type="entry name" value="G_PROTEIN_RECEP_F1_2"/>
    <property type="match status" value="1"/>
</dbReference>
<dbReference type="Gene3D" id="1.20.1070.10">
    <property type="entry name" value="Rhodopsin 7-helix transmembrane proteins"/>
    <property type="match status" value="1"/>
</dbReference>
<keyword evidence="7 8" id="KW-0807">Transducer</keyword>
<evidence type="ECO:0000256" key="7">
    <source>
        <dbReference type="ARBA" id="ARBA00023224"/>
    </source>
</evidence>
<dbReference type="Pfam" id="PF00001">
    <property type="entry name" value="7tm_1"/>
    <property type="match status" value="1"/>
</dbReference>
<evidence type="ECO:0000256" key="8">
    <source>
        <dbReference type="RuleBase" id="RU000688"/>
    </source>
</evidence>
<dbReference type="OrthoDB" id="5974605at2759"/>
<feature type="transmembrane region" description="Helical" evidence="9">
    <location>
        <begin position="144"/>
        <end position="163"/>
    </location>
</feature>
<evidence type="ECO:0000256" key="5">
    <source>
        <dbReference type="ARBA" id="ARBA00023136"/>
    </source>
</evidence>
<sequence>MASNCTETNSTFPVYLKEPFPVTIFRIGLQIAIGVFGVIGNAMVCVVIIRKPKVLGPTSQYLFSLAIADLGVLIFNLPIGILKEQDPFRWSLGKAFCLYVVPATETFFGAAIFSITLIAFERYVNIARSVLRARRTWSRNRRRLVLAVVWAASFAVTSAPLYIFQEYDSCYRVCYYTWSLKVLLIYIATLTALLYVVPLAIIAFSYISIARRVSKRMNILQEEFGTSGHSTSQSSSMRTMLRQKSKTYRILKPLVILFAVSMFPLTVFRLVLIWTDLPLQSYYTLLVTLVVISTVVNSAADPIVYCVVNKEFRQQVKWLLGGNFLQSFNTFRPKWSQTTKVTGIYTVTMERHTTNDTHL</sequence>
<keyword evidence="5 9" id="KW-0472">Membrane</keyword>
<dbReference type="Proteomes" id="UP001163046">
    <property type="component" value="Unassembled WGS sequence"/>
</dbReference>
<gene>
    <name evidence="11" type="ORF">OS493_000735</name>
</gene>
<dbReference type="GO" id="GO:0004930">
    <property type="term" value="F:G protein-coupled receptor activity"/>
    <property type="evidence" value="ECO:0007669"/>
    <property type="project" value="UniProtKB-KW"/>
</dbReference>
<name>A0A9X0A802_9CNID</name>
<keyword evidence="2 8" id="KW-0812">Transmembrane</keyword>
<evidence type="ECO:0000313" key="12">
    <source>
        <dbReference type="Proteomes" id="UP001163046"/>
    </source>
</evidence>
<feature type="transmembrane region" description="Helical" evidence="9">
    <location>
        <begin position="250"/>
        <end position="275"/>
    </location>
</feature>
<evidence type="ECO:0000256" key="9">
    <source>
        <dbReference type="SAM" id="Phobius"/>
    </source>
</evidence>
<protein>
    <recommendedName>
        <fullName evidence="10">G-protein coupled receptors family 1 profile domain-containing protein</fullName>
    </recommendedName>
</protein>
<dbReference type="AlphaFoldDB" id="A0A9X0A802"/>
<keyword evidence="4 8" id="KW-0297">G-protein coupled receptor</keyword>
<keyword evidence="12" id="KW-1185">Reference proteome</keyword>
<dbReference type="PANTHER" id="PTHR24243:SF208">
    <property type="entry name" value="PYROKININ-1 RECEPTOR"/>
    <property type="match status" value="1"/>
</dbReference>
<feature type="transmembrane region" description="Helical" evidence="9">
    <location>
        <begin position="61"/>
        <end position="79"/>
    </location>
</feature>
<dbReference type="PANTHER" id="PTHR24243">
    <property type="entry name" value="G-PROTEIN COUPLED RECEPTOR"/>
    <property type="match status" value="1"/>
</dbReference>
<dbReference type="PROSITE" id="PS00237">
    <property type="entry name" value="G_PROTEIN_RECEP_F1_1"/>
    <property type="match status" value="1"/>
</dbReference>
<evidence type="ECO:0000256" key="3">
    <source>
        <dbReference type="ARBA" id="ARBA00022989"/>
    </source>
</evidence>
<evidence type="ECO:0000256" key="6">
    <source>
        <dbReference type="ARBA" id="ARBA00023170"/>
    </source>
</evidence>
<dbReference type="InterPro" id="IPR000276">
    <property type="entry name" value="GPCR_Rhodpsn"/>
</dbReference>
<organism evidence="11 12">
    <name type="scientific">Desmophyllum pertusum</name>
    <dbReference type="NCBI Taxonomy" id="174260"/>
    <lineage>
        <taxon>Eukaryota</taxon>
        <taxon>Metazoa</taxon>
        <taxon>Cnidaria</taxon>
        <taxon>Anthozoa</taxon>
        <taxon>Hexacorallia</taxon>
        <taxon>Scleractinia</taxon>
        <taxon>Caryophylliina</taxon>
        <taxon>Caryophylliidae</taxon>
        <taxon>Desmophyllum</taxon>
    </lineage>
</organism>
<feature type="transmembrane region" description="Helical" evidence="9">
    <location>
        <begin position="99"/>
        <end position="124"/>
    </location>
</feature>
<evidence type="ECO:0000256" key="4">
    <source>
        <dbReference type="ARBA" id="ARBA00023040"/>
    </source>
</evidence>
<feature type="transmembrane region" description="Helical" evidence="9">
    <location>
        <begin position="183"/>
        <end position="207"/>
    </location>
</feature>
<feature type="domain" description="G-protein coupled receptors family 1 profile" evidence="10">
    <location>
        <begin position="40"/>
        <end position="305"/>
    </location>
</feature>
<evidence type="ECO:0000259" key="10">
    <source>
        <dbReference type="PROSITE" id="PS50262"/>
    </source>
</evidence>
<dbReference type="InterPro" id="IPR017452">
    <property type="entry name" value="GPCR_Rhodpsn_7TM"/>
</dbReference>
<evidence type="ECO:0000256" key="1">
    <source>
        <dbReference type="ARBA" id="ARBA00004141"/>
    </source>
</evidence>
<evidence type="ECO:0000313" key="11">
    <source>
        <dbReference type="EMBL" id="KAJ7394898.1"/>
    </source>
</evidence>
<evidence type="ECO:0000256" key="2">
    <source>
        <dbReference type="ARBA" id="ARBA00022692"/>
    </source>
</evidence>
<dbReference type="GO" id="GO:0016020">
    <property type="term" value="C:membrane"/>
    <property type="evidence" value="ECO:0007669"/>
    <property type="project" value="UniProtKB-SubCell"/>
</dbReference>
<dbReference type="PRINTS" id="PR00237">
    <property type="entry name" value="GPCRRHODOPSN"/>
</dbReference>
<keyword evidence="6 8" id="KW-0675">Receptor</keyword>